<dbReference type="PRINTS" id="PR00793">
    <property type="entry name" value="PROAMNOPTASE"/>
</dbReference>
<organism evidence="7 8">
    <name type="scientific">Nocardia brasiliensis</name>
    <dbReference type="NCBI Taxonomy" id="37326"/>
    <lineage>
        <taxon>Bacteria</taxon>
        <taxon>Bacillati</taxon>
        <taxon>Actinomycetota</taxon>
        <taxon>Actinomycetes</taxon>
        <taxon>Mycobacteriales</taxon>
        <taxon>Nocardiaceae</taxon>
        <taxon>Nocardia</taxon>
    </lineage>
</organism>
<dbReference type="GO" id="GO:0004177">
    <property type="term" value="F:aminopeptidase activity"/>
    <property type="evidence" value="ECO:0007669"/>
    <property type="project" value="UniProtKB-EC"/>
</dbReference>
<dbReference type="Pfam" id="PF00561">
    <property type="entry name" value="Abhydrolase_1"/>
    <property type="match status" value="1"/>
</dbReference>
<dbReference type="InterPro" id="IPR000073">
    <property type="entry name" value="AB_hydrolase_1"/>
</dbReference>
<feature type="domain" description="AB hydrolase-1" evidence="5">
    <location>
        <begin position="107"/>
        <end position="278"/>
    </location>
</feature>
<dbReference type="PANTHER" id="PTHR43248:SF29">
    <property type="entry name" value="TRIPEPTIDYL AMINOPEPTIDASE"/>
    <property type="match status" value="1"/>
</dbReference>
<sequence>MRALRVLALGVVPFGAAAVLIGGCAKDESAASAGSSRAAFYGQRVAWGPCAGGETGTWFSDIVDERVCARVLAPLDYRVSGAVTPESADTVSLAVARLPATATKRGTLVLISGGPGEPGLGMLDMPFPARIREQYDIVAYDPRGVGRSLPAIVCDPNGEDLVEEQDSVTATEDARRRFVESCVTGTGANVLRHIGSDEATDDLDILRGVLGERQLNILAASYGTQVAAMYVDRYPQGYRAAALDGVVDVTEDYTRMRIGQNKGYQDTFDRVAAFCAERLHAGCPLGTDPSEAENVFRDILRSAEQQPVPADEAAPVEPNDILQAVGASFLWPTGWVPFLDALTALRRGDGTAMRRLANDETTEPPHRSPSSTETKGNALTVITCADVAVPTEDRAAKQADEAALYDAATYDDYKPRPAEFPLEACDLWPTPGTARGFQPRRAAGSAPVLFIGTEHDPTTPLGNAERMAEYLDSPLLTREGDGHTFVFGEVNKCIDDLVVGYFDDPEAARRTVCPAEPER</sequence>
<reference evidence="7 8" key="1">
    <citation type="journal article" date="2019" name="ACS Chem. Biol.">
        <title>Identification and Mobilization of a Cryptic Antibiotic Biosynthesis Gene Locus from a Human-Pathogenic Nocardia Isolate.</title>
        <authorList>
            <person name="Herisse M."/>
            <person name="Ishida K."/>
            <person name="Porter J.L."/>
            <person name="Howden B."/>
            <person name="Hertweck C."/>
            <person name="Stinear T.P."/>
            <person name="Pidot S.J."/>
        </authorList>
    </citation>
    <scope>NUCLEOTIDE SEQUENCE [LARGE SCALE GENOMIC DNA]</scope>
    <source>
        <strain evidence="7 8">AUSMDU00024985</strain>
    </source>
</reference>
<dbReference type="Proteomes" id="UP000501705">
    <property type="component" value="Chromosome"/>
</dbReference>
<evidence type="ECO:0000313" key="7">
    <source>
        <dbReference type="EMBL" id="QIS04472.1"/>
    </source>
</evidence>
<dbReference type="SUPFAM" id="SSF53474">
    <property type="entry name" value="alpha/beta-Hydrolases"/>
    <property type="match status" value="1"/>
</dbReference>
<keyword evidence="3 7" id="KW-0378">Hydrolase</keyword>
<evidence type="ECO:0000259" key="5">
    <source>
        <dbReference type="Pfam" id="PF00561"/>
    </source>
</evidence>
<dbReference type="PROSITE" id="PS51257">
    <property type="entry name" value="PROKAR_LIPOPROTEIN"/>
    <property type="match status" value="1"/>
</dbReference>
<gene>
    <name evidence="7" type="ORF">F5X71_20980</name>
</gene>
<feature type="region of interest" description="Disordered" evidence="4">
    <location>
        <begin position="354"/>
        <end position="375"/>
    </location>
</feature>
<dbReference type="RefSeq" id="WP_167463593.1">
    <property type="nucleotide sequence ID" value="NZ_CP046171.1"/>
</dbReference>
<dbReference type="InterPro" id="IPR051601">
    <property type="entry name" value="Serine_prot/Carboxylest_S33"/>
</dbReference>
<protein>
    <submittedName>
        <fullName evidence="7">Alpha/beta fold hydrolase</fullName>
    </submittedName>
</protein>
<name>A0A6G9XU44_NOCBR</name>
<dbReference type="Gene3D" id="3.40.50.1820">
    <property type="entry name" value="alpha/beta hydrolase"/>
    <property type="match status" value="2"/>
</dbReference>
<dbReference type="Pfam" id="PF08386">
    <property type="entry name" value="Abhydrolase_4"/>
    <property type="match status" value="1"/>
</dbReference>
<dbReference type="EMBL" id="CP046171">
    <property type="protein sequence ID" value="QIS04472.1"/>
    <property type="molecule type" value="Genomic_DNA"/>
</dbReference>
<keyword evidence="2" id="KW-0732">Signal</keyword>
<dbReference type="AlphaFoldDB" id="A0A6G9XU44"/>
<dbReference type="GO" id="GO:0006508">
    <property type="term" value="P:proteolysis"/>
    <property type="evidence" value="ECO:0007669"/>
    <property type="project" value="InterPro"/>
</dbReference>
<proteinExistence type="inferred from homology"/>
<dbReference type="InterPro" id="IPR002410">
    <property type="entry name" value="Peptidase_S33"/>
</dbReference>
<evidence type="ECO:0000259" key="6">
    <source>
        <dbReference type="Pfam" id="PF08386"/>
    </source>
</evidence>
<evidence type="ECO:0000313" key="8">
    <source>
        <dbReference type="Proteomes" id="UP000501705"/>
    </source>
</evidence>
<dbReference type="InterPro" id="IPR013595">
    <property type="entry name" value="Pept_S33_TAP-like_C"/>
</dbReference>
<accession>A0A6G9XU44</accession>
<evidence type="ECO:0000256" key="1">
    <source>
        <dbReference type="ARBA" id="ARBA00010088"/>
    </source>
</evidence>
<feature type="domain" description="Peptidase S33 tripeptidyl aminopeptidase-like C-terminal" evidence="6">
    <location>
        <begin position="424"/>
        <end position="513"/>
    </location>
</feature>
<comment type="similarity">
    <text evidence="1">Belongs to the peptidase S33 family.</text>
</comment>
<evidence type="ECO:0000256" key="3">
    <source>
        <dbReference type="ARBA" id="ARBA00022801"/>
    </source>
</evidence>
<dbReference type="PANTHER" id="PTHR43248">
    <property type="entry name" value="2-SUCCINYL-6-HYDROXY-2,4-CYCLOHEXADIENE-1-CARBOXYLATE SYNTHASE"/>
    <property type="match status" value="1"/>
</dbReference>
<dbReference type="InterPro" id="IPR029058">
    <property type="entry name" value="AB_hydrolase_fold"/>
</dbReference>
<evidence type="ECO:0000256" key="4">
    <source>
        <dbReference type="SAM" id="MobiDB-lite"/>
    </source>
</evidence>
<evidence type="ECO:0000256" key="2">
    <source>
        <dbReference type="ARBA" id="ARBA00022729"/>
    </source>
</evidence>